<dbReference type="InterPro" id="IPR028096">
    <property type="entry name" value="EfeO_Cupredoxin"/>
</dbReference>
<dbReference type="AlphaFoldDB" id="A0AA41Z683"/>
<feature type="chain" id="PRO_5041451733" evidence="1">
    <location>
        <begin position="33"/>
        <end position="120"/>
    </location>
</feature>
<dbReference type="PANTHER" id="PTHR36507">
    <property type="entry name" value="BLL1555 PROTEIN"/>
    <property type="match status" value="1"/>
</dbReference>
<keyword evidence="4" id="KW-1185">Reference proteome</keyword>
<dbReference type="SUPFAM" id="SSF49503">
    <property type="entry name" value="Cupredoxins"/>
    <property type="match status" value="1"/>
</dbReference>
<organism evidence="3 4">
    <name type="scientific">Sphingomonas lycopersici</name>
    <dbReference type="NCBI Taxonomy" id="2951807"/>
    <lineage>
        <taxon>Bacteria</taxon>
        <taxon>Pseudomonadati</taxon>
        <taxon>Pseudomonadota</taxon>
        <taxon>Alphaproteobacteria</taxon>
        <taxon>Sphingomonadales</taxon>
        <taxon>Sphingomonadaceae</taxon>
        <taxon>Sphingomonas</taxon>
    </lineage>
</organism>
<protein>
    <submittedName>
        <fullName evidence="3">Cupredoxin domain-containing protein</fullName>
    </submittedName>
</protein>
<dbReference type="Gene3D" id="2.60.40.420">
    <property type="entry name" value="Cupredoxins - blue copper proteins"/>
    <property type="match status" value="1"/>
</dbReference>
<evidence type="ECO:0000313" key="4">
    <source>
        <dbReference type="Proteomes" id="UP001165565"/>
    </source>
</evidence>
<feature type="domain" description="EfeO-type cupredoxin-like" evidence="2">
    <location>
        <begin position="17"/>
        <end position="117"/>
    </location>
</feature>
<accession>A0AA41Z683</accession>
<comment type="caution">
    <text evidence="3">The sequence shown here is derived from an EMBL/GenBank/DDBJ whole genome shotgun (WGS) entry which is preliminary data.</text>
</comment>
<dbReference type="Pfam" id="PF13473">
    <property type="entry name" value="Cupredoxin_1"/>
    <property type="match status" value="1"/>
</dbReference>
<dbReference type="InterPro" id="IPR008972">
    <property type="entry name" value="Cupredoxin"/>
</dbReference>
<dbReference type="RefSeq" id="WP_265267708.1">
    <property type="nucleotide sequence ID" value="NZ_JANFAV010000001.1"/>
</dbReference>
<keyword evidence="1" id="KW-0732">Signal</keyword>
<name>A0AA41Z683_9SPHN</name>
<dbReference type="Proteomes" id="UP001165565">
    <property type="component" value="Unassembled WGS sequence"/>
</dbReference>
<reference evidence="3" key="1">
    <citation type="submission" date="2022-06" db="EMBL/GenBank/DDBJ databases">
        <title>Sphingomonas sp. nov. isolated from rhizosphere soil of tomato.</title>
        <authorList>
            <person name="Dong H."/>
            <person name="Gao R."/>
        </authorList>
    </citation>
    <scope>NUCLEOTIDE SEQUENCE</scope>
    <source>
        <strain evidence="3">MMSM24</strain>
    </source>
</reference>
<dbReference type="InterPro" id="IPR052721">
    <property type="entry name" value="ET_Amicyanin"/>
</dbReference>
<evidence type="ECO:0000256" key="1">
    <source>
        <dbReference type="SAM" id="SignalP"/>
    </source>
</evidence>
<dbReference type="PANTHER" id="PTHR36507:SF1">
    <property type="entry name" value="BLL1555 PROTEIN"/>
    <property type="match status" value="1"/>
</dbReference>
<sequence length="120" mass="12551">MTHAVAAARRLAALALILALPAFATSSGPAVAATPAKTVTVAIKMFAFTARVITVAPGTTVVWTNEDEDPHTVTATDRSFHSAALDTGGKFSFTFTKAGDFGYFCSLHPHMTGRVIVKAN</sequence>
<dbReference type="EMBL" id="JANFAV010000001">
    <property type="protein sequence ID" value="MCW6533678.1"/>
    <property type="molecule type" value="Genomic_DNA"/>
</dbReference>
<evidence type="ECO:0000313" key="3">
    <source>
        <dbReference type="EMBL" id="MCW6533678.1"/>
    </source>
</evidence>
<feature type="signal peptide" evidence="1">
    <location>
        <begin position="1"/>
        <end position="32"/>
    </location>
</feature>
<proteinExistence type="predicted"/>
<evidence type="ECO:0000259" key="2">
    <source>
        <dbReference type="Pfam" id="PF13473"/>
    </source>
</evidence>
<gene>
    <name evidence="3" type="ORF">NEE01_02630</name>
</gene>